<accession>A0A8H4KUB3</accession>
<feature type="transmembrane region" description="Helical" evidence="1">
    <location>
        <begin position="127"/>
        <end position="151"/>
    </location>
</feature>
<name>A0A8H4KUB3_9HYPO</name>
<keyword evidence="3" id="KW-1185">Reference proteome</keyword>
<dbReference type="OrthoDB" id="2309723at2759"/>
<keyword evidence="1" id="KW-1133">Transmembrane helix</keyword>
<dbReference type="Proteomes" id="UP000605986">
    <property type="component" value="Unassembled WGS sequence"/>
</dbReference>
<organism evidence="2 3">
    <name type="scientific">Fusarium austroafricanum</name>
    <dbReference type="NCBI Taxonomy" id="2364996"/>
    <lineage>
        <taxon>Eukaryota</taxon>
        <taxon>Fungi</taxon>
        <taxon>Dikarya</taxon>
        <taxon>Ascomycota</taxon>
        <taxon>Pezizomycotina</taxon>
        <taxon>Sordariomycetes</taxon>
        <taxon>Hypocreomycetidae</taxon>
        <taxon>Hypocreales</taxon>
        <taxon>Nectriaceae</taxon>
        <taxon>Fusarium</taxon>
        <taxon>Fusarium concolor species complex</taxon>
    </lineage>
</organism>
<evidence type="ECO:0000313" key="3">
    <source>
        <dbReference type="Proteomes" id="UP000605986"/>
    </source>
</evidence>
<keyword evidence="1" id="KW-0812">Transmembrane</keyword>
<keyword evidence="1" id="KW-0472">Membrane</keyword>
<feature type="transmembrane region" description="Helical" evidence="1">
    <location>
        <begin position="91"/>
        <end position="115"/>
    </location>
</feature>
<reference evidence="2" key="1">
    <citation type="submission" date="2020-01" db="EMBL/GenBank/DDBJ databases">
        <title>Identification and distribution of gene clusters putatively required for synthesis of sphingolipid metabolism inhibitors in phylogenetically diverse species of the filamentous fungus Fusarium.</title>
        <authorList>
            <person name="Kim H.-S."/>
            <person name="Busman M."/>
            <person name="Brown D.W."/>
            <person name="Divon H."/>
            <person name="Uhlig S."/>
            <person name="Proctor R.H."/>
        </authorList>
    </citation>
    <scope>NUCLEOTIDE SEQUENCE</scope>
    <source>
        <strain evidence="2">NRRL 53441</strain>
    </source>
</reference>
<evidence type="ECO:0000313" key="2">
    <source>
        <dbReference type="EMBL" id="KAF4456296.1"/>
    </source>
</evidence>
<dbReference type="EMBL" id="JAADJG010000063">
    <property type="protein sequence ID" value="KAF4456296.1"/>
    <property type="molecule type" value="Genomic_DNA"/>
</dbReference>
<feature type="transmembrane region" description="Helical" evidence="1">
    <location>
        <begin position="23"/>
        <end position="41"/>
    </location>
</feature>
<dbReference type="AlphaFoldDB" id="A0A8H4KUB3"/>
<proteinExistence type="predicted"/>
<gene>
    <name evidence="2" type="ORF">F53441_1541</name>
</gene>
<evidence type="ECO:0000256" key="1">
    <source>
        <dbReference type="SAM" id="Phobius"/>
    </source>
</evidence>
<protein>
    <submittedName>
        <fullName evidence="2">Uncharacterized protein</fullName>
    </submittedName>
</protein>
<sequence length="306" mass="34185">MQNTTDTANRWELVSSLYGPGTFYSWLCIVASVAISWGINPITKRSDSITNDLIAALTLPVVGAADALYQLTKYARSGRTTILFSPEPEDLQLVAALEAPLAICEVYIILSLFLHSTVVRKYQWKRMSCVILTMLLCFAPELVIFFTYPGLNLAMSTFARPFLFHFVMALGFASAVLIINTGISIIRTMIVMIYRKLSSSRHMNHGHSEIRYTNLEKWSNVVTSISIALEIATVKSGYISNTAYYARPGIEFHTRILRFTPKSNIPITDLDQLVALAGGVITLFFNIYDVVKVCRLRFRNNGGSNS</sequence>
<comment type="caution">
    <text evidence="2">The sequence shown here is derived from an EMBL/GenBank/DDBJ whole genome shotgun (WGS) entry which is preliminary data.</text>
</comment>
<feature type="transmembrane region" description="Helical" evidence="1">
    <location>
        <begin position="163"/>
        <end position="194"/>
    </location>
</feature>